<reference evidence="2" key="1">
    <citation type="journal article" date="2017" name="Nature">
        <title>The sunflower genome provides insights into oil metabolism, flowering and Asterid evolution.</title>
        <authorList>
            <person name="Badouin H."/>
            <person name="Gouzy J."/>
            <person name="Grassa C.J."/>
            <person name="Murat F."/>
            <person name="Staton S.E."/>
            <person name="Cottret L."/>
            <person name="Lelandais-Briere C."/>
            <person name="Owens G.L."/>
            <person name="Carrere S."/>
            <person name="Mayjonade B."/>
            <person name="Legrand L."/>
            <person name="Gill N."/>
            <person name="Kane N.C."/>
            <person name="Bowers J.E."/>
            <person name="Hubner S."/>
            <person name="Bellec A."/>
            <person name="Berard A."/>
            <person name="Berges H."/>
            <person name="Blanchet N."/>
            <person name="Boniface M.C."/>
            <person name="Brunel D."/>
            <person name="Catrice O."/>
            <person name="Chaidir N."/>
            <person name="Claudel C."/>
            <person name="Donnadieu C."/>
            <person name="Faraut T."/>
            <person name="Fievet G."/>
            <person name="Helmstetter N."/>
            <person name="King M."/>
            <person name="Knapp S.J."/>
            <person name="Lai Z."/>
            <person name="Le Paslier M.C."/>
            <person name="Lippi Y."/>
            <person name="Lorenzon L."/>
            <person name="Mandel J.R."/>
            <person name="Marage G."/>
            <person name="Marchand G."/>
            <person name="Marquand E."/>
            <person name="Bret-Mestries E."/>
            <person name="Morien E."/>
            <person name="Nambeesan S."/>
            <person name="Nguyen T."/>
            <person name="Pegot-Espagnet P."/>
            <person name="Pouilly N."/>
            <person name="Raftis F."/>
            <person name="Sallet E."/>
            <person name="Schiex T."/>
            <person name="Thomas J."/>
            <person name="Vandecasteele C."/>
            <person name="Vares D."/>
            <person name="Vear F."/>
            <person name="Vautrin S."/>
            <person name="Crespi M."/>
            <person name="Mangin B."/>
            <person name="Burke J.M."/>
            <person name="Salse J."/>
            <person name="Munos S."/>
            <person name="Vincourt P."/>
            <person name="Rieseberg L.H."/>
            <person name="Langlade N.B."/>
        </authorList>
    </citation>
    <scope>NUCLEOTIDE SEQUENCE [LARGE SCALE GENOMIC DNA]</scope>
    <source>
        <strain evidence="2">cv. SF193</strain>
    </source>
</reference>
<dbReference type="EMBL" id="CM007892">
    <property type="protein sequence ID" value="OTG31110.1"/>
    <property type="molecule type" value="Genomic_DNA"/>
</dbReference>
<dbReference type="Gene3D" id="3.40.50.300">
    <property type="entry name" value="P-loop containing nucleotide triphosphate hydrolases"/>
    <property type="match status" value="1"/>
</dbReference>
<gene>
    <name evidence="1" type="ORF">HannXRQ_Chr03g0071891</name>
</gene>
<dbReference type="Proteomes" id="UP000215914">
    <property type="component" value="Chromosome 3"/>
</dbReference>
<sequence length="106" mass="11934">MFGLAYFQLLKISLSPSKISKFVFNGSSKVIIYRCFACVSVVFSTNLVPTLEVVHCSLFHESTVNLRYYRHLRLDGHTSGGDHGALIDQFNNPGSPFFIFLLRIST</sequence>
<name>A0A251V685_HELAN</name>
<protein>
    <submittedName>
        <fullName evidence="1">Uncharacterized protein</fullName>
    </submittedName>
</protein>
<organism evidence="1 2">
    <name type="scientific">Helianthus annuus</name>
    <name type="common">Common sunflower</name>
    <dbReference type="NCBI Taxonomy" id="4232"/>
    <lineage>
        <taxon>Eukaryota</taxon>
        <taxon>Viridiplantae</taxon>
        <taxon>Streptophyta</taxon>
        <taxon>Embryophyta</taxon>
        <taxon>Tracheophyta</taxon>
        <taxon>Spermatophyta</taxon>
        <taxon>Magnoliopsida</taxon>
        <taxon>eudicotyledons</taxon>
        <taxon>Gunneridae</taxon>
        <taxon>Pentapetalae</taxon>
        <taxon>asterids</taxon>
        <taxon>campanulids</taxon>
        <taxon>Asterales</taxon>
        <taxon>Asteraceae</taxon>
        <taxon>Asteroideae</taxon>
        <taxon>Heliantheae alliance</taxon>
        <taxon>Heliantheae</taxon>
        <taxon>Helianthus</taxon>
    </lineage>
</organism>
<proteinExistence type="predicted"/>
<evidence type="ECO:0000313" key="2">
    <source>
        <dbReference type="Proteomes" id="UP000215914"/>
    </source>
</evidence>
<dbReference type="InterPro" id="IPR027417">
    <property type="entry name" value="P-loop_NTPase"/>
</dbReference>
<dbReference type="STRING" id="4232.A0A251V685"/>
<dbReference type="AlphaFoldDB" id="A0A251V685"/>
<keyword evidence="2" id="KW-1185">Reference proteome</keyword>
<dbReference type="InParanoid" id="A0A251V685"/>
<accession>A0A251V685</accession>
<evidence type="ECO:0000313" key="1">
    <source>
        <dbReference type="EMBL" id="OTG31110.1"/>
    </source>
</evidence>